<reference evidence="3" key="1">
    <citation type="submission" date="2021-02" db="EMBL/GenBank/DDBJ databases">
        <authorList>
            <person name="Nowell W R."/>
        </authorList>
    </citation>
    <scope>NUCLEOTIDE SEQUENCE</scope>
</reference>
<dbReference type="AlphaFoldDB" id="A0A814ZEN9"/>
<dbReference type="SUPFAM" id="SSF55729">
    <property type="entry name" value="Acyl-CoA N-acyltransferases (Nat)"/>
    <property type="match status" value="1"/>
</dbReference>
<evidence type="ECO:0000259" key="1">
    <source>
        <dbReference type="PROSITE" id="PS51186"/>
    </source>
</evidence>
<feature type="domain" description="N-acetyltransferase" evidence="1">
    <location>
        <begin position="19"/>
        <end position="159"/>
    </location>
</feature>
<name>A0A814ZEN9_ADIRI</name>
<evidence type="ECO:0000313" key="2">
    <source>
        <dbReference type="EMBL" id="CAF0978206.1"/>
    </source>
</evidence>
<dbReference type="Gene3D" id="3.40.630.30">
    <property type="match status" value="1"/>
</dbReference>
<comment type="caution">
    <text evidence="3">The sequence shown here is derived from an EMBL/GenBank/DDBJ whole genome shotgun (WGS) entry which is preliminary data.</text>
</comment>
<dbReference type="InterPro" id="IPR016181">
    <property type="entry name" value="Acyl_CoA_acyltransferase"/>
</dbReference>
<organism evidence="3 4">
    <name type="scientific">Adineta ricciae</name>
    <name type="common">Rotifer</name>
    <dbReference type="NCBI Taxonomy" id="249248"/>
    <lineage>
        <taxon>Eukaryota</taxon>
        <taxon>Metazoa</taxon>
        <taxon>Spiralia</taxon>
        <taxon>Gnathifera</taxon>
        <taxon>Rotifera</taxon>
        <taxon>Eurotatoria</taxon>
        <taxon>Bdelloidea</taxon>
        <taxon>Adinetida</taxon>
        <taxon>Adinetidae</taxon>
        <taxon>Adineta</taxon>
    </lineage>
</organism>
<dbReference type="OrthoDB" id="10038565at2759"/>
<dbReference type="PROSITE" id="PS51186">
    <property type="entry name" value="GNAT"/>
    <property type="match status" value="1"/>
</dbReference>
<dbReference type="EMBL" id="CAJNOR010002065">
    <property type="protein sequence ID" value="CAF1242581.1"/>
    <property type="molecule type" value="Genomic_DNA"/>
</dbReference>
<dbReference type="EMBL" id="CAJNOJ010000055">
    <property type="protein sequence ID" value="CAF0978206.1"/>
    <property type="molecule type" value="Genomic_DNA"/>
</dbReference>
<dbReference type="GO" id="GO:0016747">
    <property type="term" value="F:acyltransferase activity, transferring groups other than amino-acyl groups"/>
    <property type="evidence" value="ECO:0007669"/>
    <property type="project" value="InterPro"/>
</dbReference>
<protein>
    <recommendedName>
        <fullName evidence="1">N-acetyltransferase domain-containing protein</fullName>
    </recommendedName>
</protein>
<dbReference type="Proteomes" id="UP000663828">
    <property type="component" value="Unassembled WGS sequence"/>
</dbReference>
<dbReference type="Proteomes" id="UP000663852">
    <property type="component" value="Unassembled WGS sequence"/>
</dbReference>
<dbReference type="CDD" id="cd04301">
    <property type="entry name" value="NAT_SF"/>
    <property type="match status" value="1"/>
</dbReference>
<evidence type="ECO:0000313" key="4">
    <source>
        <dbReference type="Proteomes" id="UP000663828"/>
    </source>
</evidence>
<dbReference type="InterPro" id="IPR000182">
    <property type="entry name" value="GNAT_dom"/>
</dbReference>
<sequence length="159" mass="18402">MKSILVDSERFHLVKGWILSMTDCKDNENGSDFWNWIETNNELSKTDSTNLLNTFFAFLAADPNRVVATGSIVADDRDMGKKLHLEDGVWIGGVNVHRDFRGKSIGRLFVEYLDNYIQQTINKDTMVYLFTNNPQAKNIYRRYHFQSKKLIGEETSTVR</sequence>
<gene>
    <name evidence="2" type="ORF">EDS130_LOCUS13729</name>
    <name evidence="3" type="ORF">XAT740_LOCUS25818</name>
</gene>
<accession>A0A814ZEN9</accession>
<proteinExistence type="predicted"/>
<evidence type="ECO:0000313" key="3">
    <source>
        <dbReference type="EMBL" id="CAF1242581.1"/>
    </source>
</evidence>
<dbReference type="Pfam" id="PF00583">
    <property type="entry name" value="Acetyltransf_1"/>
    <property type="match status" value="1"/>
</dbReference>
<keyword evidence="4" id="KW-1185">Reference proteome</keyword>